<dbReference type="Gene3D" id="3.40.50.720">
    <property type="entry name" value="NAD(P)-binding Rossmann-like Domain"/>
    <property type="match status" value="1"/>
</dbReference>
<evidence type="ECO:0000313" key="6">
    <source>
        <dbReference type="EMBL" id="XDI38342.1"/>
    </source>
</evidence>
<dbReference type="PANTHER" id="PTHR44085:SF2">
    <property type="entry name" value="SEPIAPTERIN REDUCTASE"/>
    <property type="match status" value="1"/>
</dbReference>
<keyword evidence="5 6" id="KW-0560">Oxidoreductase</keyword>
<dbReference type="GO" id="GO:0005737">
    <property type="term" value="C:cytoplasm"/>
    <property type="evidence" value="ECO:0007669"/>
    <property type="project" value="UniProtKB-SubCell"/>
</dbReference>
<dbReference type="GO" id="GO:0004757">
    <property type="term" value="F:sepiapterin reductase (NADP+) activity"/>
    <property type="evidence" value="ECO:0007669"/>
    <property type="project" value="TreeGrafter"/>
</dbReference>
<organism evidence="6">
    <name type="scientific">Alkalihalophilus sp. As8PL</name>
    <dbReference type="NCBI Taxonomy" id="3237103"/>
    <lineage>
        <taxon>Bacteria</taxon>
        <taxon>Bacillati</taxon>
        <taxon>Bacillota</taxon>
        <taxon>Bacilli</taxon>
        <taxon>Bacillales</taxon>
        <taxon>Bacillaceae</taxon>
        <taxon>Alkalihalophilus</taxon>
    </lineage>
</organism>
<sequence length="251" mass="27559">MNYLIVTGASKGLGQEIVKTYASGNSHIISIARTENTDLQQYVSAKGGTLSQFSFDLANIHEIDSLMKQVFDVINLKDAKSIHLINNAGMVAPIKPIERCEPEEIIKNQHVNLLAPMLIISSFCKITSSLPIEKRIINVSSGAAKKPIYGWSSYGSAKAGLDLFSQGAALDQQEAELPVKIISFHPGVMDTNMQEEIRSSSQEDFLNVETFQNYKKEGKLLPPQRVADVLVSLVTSETFPNGQVVSVQDYL</sequence>
<dbReference type="EMBL" id="CP162551">
    <property type="protein sequence ID" value="XDI38342.1"/>
    <property type="molecule type" value="Genomic_DNA"/>
</dbReference>
<dbReference type="GO" id="GO:0006729">
    <property type="term" value="P:tetrahydrobiopterin biosynthetic process"/>
    <property type="evidence" value="ECO:0007669"/>
    <property type="project" value="TreeGrafter"/>
</dbReference>
<dbReference type="NCBIfam" id="NF005381">
    <property type="entry name" value="PRK06924.1"/>
    <property type="match status" value="1"/>
</dbReference>
<keyword evidence="3" id="KW-0963">Cytoplasm</keyword>
<dbReference type="InterPro" id="IPR020904">
    <property type="entry name" value="Sc_DH/Rdtase_CS"/>
</dbReference>
<name>A0AB39BWU5_9BACI</name>
<dbReference type="PROSITE" id="PS00061">
    <property type="entry name" value="ADH_SHORT"/>
    <property type="match status" value="1"/>
</dbReference>
<evidence type="ECO:0000256" key="4">
    <source>
        <dbReference type="ARBA" id="ARBA00022857"/>
    </source>
</evidence>
<dbReference type="InterPro" id="IPR002347">
    <property type="entry name" value="SDR_fam"/>
</dbReference>
<dbReference type="RefSeq" id="WP_368505639.1">
    <property type="nucleotide sequence ID" value="NZ_CP162551.1"/>
</dbReference>
<dbReference type="SUPFAM" id="SSF51735">
    <property type="entry name" value="NAD(P)-binding Rossmann-fold domains"/>
    <property type="match status" value="1"/>
</dbReference>
<dbReference type="PRINTS" id="PR00081">
    <property type="entry name" value="GDHRDH"/>
</dbReference>
<comment type="similarity">
    <text evidence="2">Belongs to the short-chain dehydrogenases/reductases (SDR) family.</text>
</comment>
<dbReference type="Pfam" id="PF00106">
    <property type="entry name" value="adh_short"/>
    <property type="match status" value="1"/>
</dbReference>
<accession>A0AB39BWU5</accession>
<reference evidence="6" key="1">
    <citation type="submission" date="2024-07" db="EMBL/GenBank/DDBJ databases">
        <title>Identification and characteristics of an arsenic-resistant bacterial isolate, which belongs to a novel species.</title>
        <authorList>
            <person name="Juszczyk A."/>
            <person name="Kowalczyk A."/>
            <person name="Was K."/>
            <person name="Kosowicz W."/>
            <person name="Budzyn A."/>
            <person name="Latowski D."/>
        </authorList>
    </citation>
    <scope>NUCLEOTIDE SEQUENCE</scope>
    <source>
        <strain evidence="6">As8PL</strain>
    </source>
</reference>
<dbReference type="PANTHER" id="PTHR44085">
    <property type="entry name" value="SEPIAPTERIN REDUCTASE"/>
    <property type="match status" value="1"/>
</dbReference>
<proteinExistence type="inferred from homology"/>
<dbReference type="InterPro" id="IPR051721">
    <property type="entry name" value="Biopterin_syn/organic_redct"/>
</dbReference>
<evidence type="ECO:0000256" key="1">
    <source>
        <dbReference type="ARBA" id="ARBA00004496"/>
    </source>
</evidence>
<evidence type="ECO:0000256" key="3">
    <source>
        <dbReference type="ARBA" id="ARBA00022490"/>
    </source>
</evidence>
<dbReference type="InterPro" id="IPR036291">
    <property type="entry name" value="NAD(P)-bd_dom_sf"/>
</dbReference>
<comment type="subcellular location">
    <subcellularLocation>
        <location evidence="1">Cytoplasm</location>
    </subcellularLocation>
</comment>
<keyword evidence="4" id="KW-0521">NADP</keyword>
<evidence type="ECO:0000256" key="2">
    <source>
        <dbReference type="ARBA" id="ARBA00006484"/>
    </source>
</evidence>
<dbReference type="AlphaFoldDB" id="A0AB39BWU5"/>
<protein>
    <submittedName>
        <fullName evidence="6">(S)-benzoin forming benzil reductase</fullName>
        <ecNumber evidence="6">1.1.1.320</ecNumber>
    </submittedName>
</protein>
<dbReference type="EC" id="1.1.1.320" evidence="6"/>
<evidence type="ECO:0000256" key="5">
    <source>
        <dbReference type="ARBA" id="ARBA00023002"/>
    </source>
</evidence>
<gene>
    <name evidence="6" type="ORF">AB3N04_08560</name>
</gene>